<gene>
    <name evidence="2" type="ORF">ACFSDE_03840</name>
</gene>
<evidence type="ECO:0000313" key="3">
    <source>
        <dbReference type="Proteomes" id="UP001597351"/>
    </source>
</evidence>
<feature type="signal peptide" evidence="1">
    <location>
        <begin position="1"/>
        <end position="25"/>
    </location>
</feature>
<dbReference type="Proteomes" id="UP001597351">
    <property type="component" value="Unassembled WGS sequence"/>
</dbReference>
<sequence>MRGKSASASVLALAGCLLHATPAEAAEAVHIEAATVFDGSAAFTSNLDGCESGTVENGSFRVQGSRNSGIFNGFKVFTCASGDEFVIRLQARFGEGGSTGTWAFTGGSYAGNGTLVGIPFAVGEGITDVYDGTLRP</sequence>
<protein>
    <recommendedName>
        <fullName evidence="4">Secreted protein</fullName>
    </recommendedName>
</protein>
<name>A0ABW4TJN7_9ACTN</name>
<evidence type="ECO:0008006" key="4">
    <source>
        <dbReference type="Google" id="ProtNLM"/>
    </source>
</evidence>
<evidence type="ECO:0000256" key="1">
    <source>
        <dbReference type="SAM" id="SignalP"/>
    </source>
</evidence>
<dbReference type="PROSITE" id="PS51257">
    <property type="entry name" value="PROKAR_LIPOPROTEIN"/>
    <property type="match status" value="1"/>
</dbReference>
<dbReference type="EMBL" id="JBHUGD010000001">
    <property type="protein sequence ID" value="MFD1945909.1"/>
    <property type="molecule type" value="Genomic_DNA"/>
</dbReference>
<feature type="chain" id="PRO_5045143682" description="Secreted protein" evidence="1">
    <location>
        <begin position="26"/>
        <end position="136"/>
    </location>
</feature>
<dbReference type="RefSeq" id="WP_343915178.1">
    <property type="nucleotide sequence ID" value="NZ_BAAAJT010000002.1"/>
</dbReference>
<reference evidence="3" key="1">
    <citation type="journal article" date="2019" name="Int. J. Syst. Evol. Microbiol.">
        <title>The Global Catalogue of Microorganisms (GCM) 10K type strain sequencing project: providing services to taxonomists for standard genome sequencing and annotation.</title>
        <authorList>
            <consortium name="The Broad Institute Genomics Platform"/>
            <consortium name="The Broad Institute Genome Sequencing Center for Infectious Disease"/>
            <person name="Wu L."/>
            <person name="Ma J."/>
        </authorList>
    </citation>
    <scope>NUCLEOTIDE SEQUENCE [LARGE SCALE GENOMIC DNA]</scope>
    <source>
        <strain evidence="3">CGMCC 1.12477</strain>
    </source>
</reference>
<organism evidence="2 3">
    <name type="scientific">Nocardioides aestuarii</name>
    <dbReference type="NCBI Taxonomy" id="252231"/>
    <lineage>
        <taxon>Bacteria</taxon>
        <taxon>Bacillati</taxon>
        <taxon>Actinomycetota</taxon>
        <taxon>Actinomycetes</taxon>
        <taxon>Propionibacteriales</taxon>
        <taxon>Nocardioidaceae</taxon>
        <taxon>Nocardioides</taxon>
    </lineage>
</organism>
<keyword evidence="1" id="KW-0732">Signal</keyword>
<accession>A0ABW4TJN7</accession>
<keyword evidence="3" id="KW-1185">Reference proteome</keyword>
<proteinExistence type="predicted"/>
<evidence type="ECO:0000313" key="2">
    <source>
        <dbReference type="EMBL" id="MFD1945909.1"/>
    </source>
</evidence>
<comment type="caution">
    <text evidence="2">The sequence shown here is derived from an EMBL/GenBank/DDBJ whole genome shotgun (WGS) entry which is preliminary data.</text>
</comment>